<dbReference type="AlphaFoldDB" id="A0A8J2JKS0"/>
<evidence type="ECO:0000313" key="2">
    <source>
        <dbReference type="Proteomes" id="UP000708208"/>
    </source>
</evidence>
<keyword evidence="2" id="KW-1185">Reference proteome</keyword>
<feature type="non-terminal residue" evidence="1">
    <location>
        <position position="1"/>
    </location>
</feature>
<organism evidence="1 2">
    <name type="scientific">Allacma fusca</name>
    <dbReference type="NCBI Taxonomy" id="39272"/>
    <lineage>
        <taxon>Eukaryota</taxon>
        <taxon>Metazoa</taxon>
        <taxon>Ecdysozoa</taxon>
        <taxon>Arthropoda</taxon>
        <taxon>Hexapoda</taxon>
        <taxon>Collembola</taxon>
        <taxon>Symphypleona</taxon>
        <taxon>Sminthuridae</taxon>
        <taxon>Allacma</taxon>
    </lineage>
</organism>
<dbReference type="Proteomes" id="UP000708208">
    <property type="component" value="Unassembled WGS sequence"/>
</dbReference>
<evidence type="ECO:0000313" key="1">
    <source>
        <dbReference type="EMBL" id="CAG7721438.1"/>
    </source>
</evidence>
<sequence>LSQKCQQNVFSKADFIHGKAGVDAVRSVLGKVTGNKKLFETSTRNYATPLDVCKPRNFQLKEGNELFVGREKNLLGVLWLQEKLRDNNPYALSSALQYRLVTDSNQKLLWPRTDLNDLFVWKDNNFEGVKNSSGVLHFIEVLSRNLGVEKMEIKQQLLALLHLYYIINKLIGVSFLGSKLICFRWKL</sequence>
<protein>
    <submittedName>
        <fullName evidence="1">Uncharacterized protein</fullName>
    </submittedName>
</protein>
<comment type="caution">
    <text evidence="1">The sequence shown here is derived from an EMBL/GenBank/DDBJ whole genome shotgun (WGS) entry which is preliminary data.</text>
</comment>
<proteinExistence type="predicted"/>
<name>A0A8J2JKS0_9HEXA</name>
<reference evidence="1" key="1">
    <citation type="submission" date="2021-06" db="EMBL/GenBank/DDBJ databases">
        <authorList>
            <person name="Hodson N. C."/>
            <person name="Mongue J. A."/>
            <person name="Jaron S. K."/>
        </authorList>
    </citation>
    <scope>NUCLEOTIDE SEQUENCE</scope>
</reference>
<dbReference type="OrthoDB" id="10257263at2759"/>
<accession>A0A8J2JKS0</accession>
<gene>
    <name evidence="1" type="ORF">AFUS01_LOCUS10653</name>
</gene>
<dbReference type="EMBL" id="CAJVCH010079378">
    <property type="protein sequence ID" value="CAG7721438.1"/>
    <property type="molecule type" value="Genomic_DNA"/>
</dbReference>